<name>D9Q0X5_ACIS3</name>
<dbReference type="EMBL" id="CP001742">
    <property type="protein sequence ID" value="ADL18963.1"/>
    <property type="molecule type" value="Genomic_DNA"/>
</dbReference>
<feature type="transmembrane region" description="Helical" evidence="1">
    <location>
        <begin position="160"/>
        <end position="186"/>
    </location>
</feature>
<keyword evidence="1" id="KW-0812">Transmembrane</keyword>
<keyword evidence="3" id="KW-1185">Reference proteome</keyword>
<keyword evidence="2" id="KW-0418">Kinase</keyword>
<gene>
    <name evidence="2" type="ordered locus">ASAC_0556</name>
</gene>
<dbReference type="Proteomes" id="UP000000346">
    <property type="component" value="Chromosome"/>
</dbReference>
<accession>D9Q0X5</accession>
<organism evidence="2 3">
    <name type="scientific">Acidilobus saccharovorans (strain DSM 16705 / JCM 18335 / VKM B-2471 / 345-15)</name>
    <dbReference type="NCBI Taxonomy" id="666510"/>
    <lineage>
        <taxon>Archaea</taxon>
        <taxon>Thermoproteota</taxon>
        <taxon>Thermoprotei</taxon>
        <taxon>Acidilobales</taxon>
        <taxon>Acidilobaceae</taxon>
        <taxon>Acidilobus</taxon>
    </lineage>
</organism>
<evidence type="ECO:0000313" key="3">
    <source>
        <dbReference type="Proteomes" id="UP000000346"/>
    </source>
</evidence>
<dbReference type="HOGENOM" id="CLU_1280846_0_0_2"/>
<keyword evidence="1" id="KW-1133">Transmembrane helix</keyword>
<keyword evidence="1" id="KW-0472">Membrane</keyword>
<evidence type="ECO:0000256" key="1">
    <source>
        <dbReference type="SAM" id="Phobius"/>
    </source>
</evidence>
<keyword evidence="2" id="KW-0808">Transferase</keyword>
<feature type="transmembrane region" description="Helical" evidence="1">
    <location>
        <begin position="127"/>
        <end position="148"/>
    </location>
</feature>
<protein>
    <submittedName>
        <fullName evidence="2">Dolichol kinase</fullName>
    </submittedName>
</protein>
<dbReference type="eggNOG" id="arCOG01879">
    <property type="taxonomic scope" value="Archaea"/>
</dbReference>
<dbReference type="KEGG" id="asc:ASAC_0556"/>
<feature type="transmembrane region" description="Helical" evidence="1">
    <location>
        <begin position="46"/>
        <end position="65"/>
    </location>
</feature>
<proteinExistence type="predicted"/>
<evidence type="ECO:0000313" key="2">
    <source>
        <dbReference type="EMBL" id="ADL18963.1"/>
    </source>
</evidence>
<dbReference type="STRING" id="666510.ASAC_0556"/>
<reference evidence="2 3" key="1">
    <citation type="journal article" date="2010" name="Appl. Environ. Microbiol.">
        <title>The genome sequence of the crenarchaeon Acidilobus saccharovorans supports a new order, Acidilobales, and suggests an important ecological role in terrestrial acidic hot springs.</title>
        <authorList>
            <person name="Mardanov A.V."/>
            <person name="Svetlitchnyi V.A."/>
            <person name="Beletsky A.V."/>
            <person name="Prokofeva M.I."/>
            <person name="Bonch-Osmolovskaya E.A."/>
            <person name="Ravin N.V."/>
            <person name="Skryabin K.G."/>
        </authorList>
    </citation>
    <scope>NUCLEOTIDE SEQUENCE [LARGE SCALE GENOMIC DNA]</scope>
    <source>
        <strain evidence="3">DSM 16705 / JCM 18335 / VKM B-2471 / 345-15</strain>
    </source>
</reference>
<dbReference type="GO" id="GO:0016301">
    <property type="term" value="F:kinase activity"/>
    <property type="evidence" value="ECO:0007669"/>
    <property type="project" value="UniProtKB-KW"/>
</dbReference>
<sequence length="226" mass="24519">MLSITLQLAITLALAAWVGAVVLYISKAVYRLSTSHGLGDRISRYMARKTIHILGGGLVAALVPFVYTQPWMAFASAMALTGYIFYRRRKGLMAWFQEPDNAYEAHFTIMWGLVILASWFFDPSMVIGAVSALFMSVGDGVTGVVRGLRRVRGKAWSGTIAMIVVSSLIGGYFLGLEGVAAGVAASFVERINGVDDNITVPLVSFLLLLAMRYLLPAGLAHFPPRL</sequence>
<feature type="transmembrane region" description="Helical" evidence="1">
    <location>
        <begin position="6"/>
        <end position="25"/>
    </location>
</feature>
<dbReference type="AlphaFoldDB" id="D9Q0X5"/>
<dbReference type="InParanoid" id="D9Q0X5"/>
<feature type="transmembrane region" description="Helical" evidence="1">
    <location>
        <begin position="198"/>
        <end position="215"/>
    </location>
</feature>